<dbReference type="AlphaFoldDB" id="A0A2V3IMP4"/>
<sequence>MSPSAFVTGPSFTVRTAFAGKTLPKCSNAPASITMSQSSVSRRQALLTGAALLSAAVLQPLSAYAKGGDSPKISVFGVGGASSPFDAGIQTGGKVQYKPFLEDEVAVFQRIIDDAKDRLIGSSASIKDKNWEDIRSQIRLQYDLRRTQITINGNMPDKKTTEKATKAYQAFKTDIENLDQACIQKDQSKAYKAYNAALKSFANWQATTGF</sequence>
<evidence type="ECO:0000313" key="5">
    <source>
        <dbReference type="Proteomes" id="UP000247409"/>
    </source>
</evidence>
<accession>A0A2V3IMP4</accession>
<dbReference type="InterPro" id="IPR006311">
    <property type="entry name" value="TAT_signal"/>
</dbReference>
<evidence type="ECO:0000256" key="3">
    <source>
        <dbReference type="ARBA" id="ARBA00023136"/>
    </source>
</evidence>
<comment type="subcellular location">
    <subcellularLocation>
        <location evidence="1">Membrane</location>
    </subcellularLocation>
</comment>
<dbReference type="PROSITE" id="PS51318">
    <property type="entry name" value="TAT"/>
    <property type="match status" value="1"/>
</dbReference>
<reference evidence="4 5" key="1">
    <citation type="journal article" date="2018" name="Mol. Biol. Evol.">
        <title>Analysis of the draft genome of the red seaweed Gracilariopsis chorda provides insights into genome size evolution in Rhodophyta.</title>
        <authorList>
            <person name="Lee J."/>
            <person name="Yang E.C."/>
            <person name="Graf L."/>
            <person name="Yang J.H."/>
            <person name="Qiu H."/>
            <person name="Zel Zion U."/>
            <person name="Chan C.X."/>
            <person name="Stephens T.G."/>
            <person name="Weber A.P.M."/>
            <person name="Boo G.H."/>
            <person name="Boo S.M."/>
            <person name="Kim K.M."/>
            <person name="Shin Y."/>
            <person name="Jung M."/>
            <person name="Lee S.J."/>
            <person name="Yim H.S."/>
            <person name="Lee J.H."/>
            <person name="Bhattacharya D."/>
            <person name="Yoon H.S."/>
        </authorList>
    </citation>
    <scope>NUCLEOTIDE SEQUENCE [LARGE SCALE GENOMIC DNA]</scope>
    <source>
        <strain evidence="4 5">SKKU-2015</strain>
        <tissue evidence="4">Whole body</tissue>
    </source>
</reference>
<comment type="caution">
    <text evidence="4">The sequence shown here is derived from an EMBL/GenBank/DDBJ whole genome shotgun (WGS) entry which is preliminary data.</text>
</comment>
<gene>
    <name evidence="4" type="ORF">BWQ96_06905</name>
</gene>
<keyword evidence="3" id="KW-0472">Membrane</keyword>
<dbReference type="OrthoDB" id="3566at2759"/>
<evidence type="ECO:0000313" key="4">
    <source>
        <dbReference type="EMBL" id="PXF43342.1"/>
    </source>
</evidence>
<dbReference type="SUPFAM" id="SSF101112">
    <property type="entry name" value="Oxygen-evolving enhancer protein 3"/>
    <property type="match status" value="1"/>
</dbReference>
<dbReference type="GO" id="GO:0019898">
    <property type="term" value="C:extrinsic component of membrane"/>
    <property type="evidence" value="ECO:0007669"/>
    <property type="project" value="InterPro"/>
</dbReference>
<dbReference type="EMBL" id="NBIV01000128">
    <property type="protein sequence ID" value="PXF43342.1"/>
    <property type="molecule type" value="Genomic_DNA"/>
</dbReference>
<proteinExistence type="predicted"/>
<dbReference type="GO" id="GO:0009523">
    <property type="term" value="C:photosystem II"/>
    <property type="evidence" value="ECO:0007669"/>
    <property type="project" value="InterPro"/>
</dbReference>
<evidence type="ECO:0000256" key="2">
    <source>
        <dbReference type="ARBA" id="ARBA00023078"/>
    </source>
</evidence>
<evidence type="ECO:0000256" key="1">
    <source>
        <dbReference type="ARBA" id="ARBA00004370"/>
    </source>
</evidence>
<dbReference type="Pfam" id="PF05757">
    <property type="entry name" value="PsbQ"/>
    <property type="match status" value="1"/>
</dbReference>
<keyword evidence="2" id="KW-0793">Thylakoid</keyword>
<name>A0A2V3IMP4_9FLOR</name>
<dbReference type="Proteomes" id="UP000247409">
    <property type="component" value="Unassembled WGS sequence"/>
</dbReference>
<dbReference type="InterPro" id="IPR008797">
    <property type="entry name" value="PSII_PsbQ"/>
</dbReference>
<dbReference type="GO" id="GO:0005509">
    <property type="term" value="F:calcium ion binding"/>
    <property type="evidence" value="ECO:0007669"/>
    <property type="project" value="InterPro"/>
</dbReference>
<dbReference type="GO" id="GO:0015979">
    <property type="term" value="P:photosynthesis"/>
    <property type="evidence" value="ECO:0007669"/>
    <property type="project" value="InterPro"/>
</dbReference>
<organism evidence="4 5">
    <name type="scientific">Gracilariopsis chorda</name>
    <dbReference type="NCBI Taxonomy" id="448386"/>
    <lineage>
        <taxon>Eukaryota</taxon>
        <taxon>Rhodophyta</taxon>
        <taxon>Florideophyceae</taxon>
        <taxon>Rhodymeniophycidae</taxon>
        <taxon>Gracilariales</taxon>
        <taxon>Gracilariaceae</taxon>
        <taxon>Gracilariopsis</taxon>
    </lineage>
</organism>
<keyword evidence="5" id="KW-1185">Reference proteome</keyword>
<dbReference type="InterPro" id="IPR023222">
    <property type="entry name" value="PsbQ-like_dom_sf"/>
</dbReference>
<protein>
    <submittedName>
        <fullName evidence="4">Uncharacterized protein</fullName>
    </submittedName>
</protein>
<dbReference type="Gene3D" id="1.20.120.290">
    <property type="entry name" value="Oxygen-evolving enhancer protein 3 (PsbQ), four-helix up-down bundle"/>
    <property type="match status" value="1"/>
</dbReference>